<dbReference type="GO" id="GO:0008483">
    <property type="term" value="F:transaminase activity"/>
    <property type="evidence" value="ECO:0007669"/>
    <property type="project" value="UniProtKB-KW"/>
</dbReference>
<sequence length="370" mass="38616">MNDHQAFRAGFTALSAGILLNAAGGAPLSTRAASEGARYFSEMREEGDAPFGRWLAEVDAIRARVARMIGADAADIAFLGSASHALNLAAAYSRPGAHVVSLEGEFPSVAQPFLARGCTVDFVPLAPDARPDIDAMAAAIRPETAAIAVSHVQFRTGWRVDLAALGQLAKQHGLDLFVDATQSLGAVPVDVEGVALLTASTYKWLCAGYGTAITYLSPQLRARPSPVFGWRSAAEPYALRPDDITPHPSAVTAEAGHPPFAPILALGGALAHADTLGLTAIHDRIAELTEHLHSKLAEAGLTPVAPAGQSGITAIRHERAAELKGEMARKGVHITASTGCIRLSPHAFNTLHEIETSVSELSTLGAGNKS</sequence>
<accession>A0A7S9LNG6</accession>
<dbReference type="KEGG" id="poz:I0K15_10465"/>
<dbReference type="Pfam" id="PF00266">
    <property type="entry name" value="Aminotran_5"/>
    <property type="match status" value="1"/>
</dbReference>
<keyword evidence="4" id="KW-1185">Reference proteome</keyword>
<evidence type="ECO:0000259" key="2">
    <source>
        <dbReference type="Pfam" id="PF00266"/>
    </source>
</evidence>
<keyword evidence="3" id="KW-0808">Transferase</keyword>
<dbReference type="Gene3D" id="3.40.640.10">
    <property type="entry name" value="Type I PLP-dependent aspartate aminotransferase-like (Major domain)"/>
    <property type="match status" value="1"/>
</dbReference>
<dbReference type="InterPro" id="IPR015422">
    <property type="entry name" value="PyrdxlP-dep_Trfase_small"/>
</dbReference>
<keyword evidence="1" id="KW-0663">Pyridoxal phosphate</keyword>
<dbReference type="Proteomes" id="UP000594800">
    <property type="component" value="Chromosome"/>
</dbReference>
<feature type="domain" description="Aminotransferase class V" evidence="2">
    <location>
        <begin position="56"/>
        <end position="340"/>
    </location>
</feature>
<dbReference type="SUPFAM" id="SSF53383">
    <property type="entry name" value="PLP-dependent transferases"/>
    <property type="match status" value="1"/>
</dbReference>
<evidence type="ECO:0000256" key="1">
    <source>
        <dbReference type="ARBA" id="ARBA00022898"/>
    </source>
</evidence>
<gene>
    <name evidence="3" type="ORF">I0K15_10465</name>
</gene>
<dbReference type="InterPro" id="IPR015421">
    <property type="entry name" value="PyrdxlP-dep_Trfase_major"/>
</dbReference>
<proteinExistence type="predicted"/>
<dbReference type="InterPro" id="IPR000192">
    <property type="entry name" value="Aminotrans_V_dom"/>
</dbReference>
<dbReference type="RefSeq" id="WP_196101468.1">
    <property type="nucleotide sequence ID" value="NZ_CP064942.1"/>
</dbReference>
<evidence type="ECO:0000313" key="3">
    <source>
        <dbReference type="EMBL" id="QPH52254.1"/>
    </source>
</evidence>
<dbReference type="PANTHER" id="PTHR43586:SF15">
    <property type="entry name" value="BLR3095 PROTEIN"/>
    <property type="match status" value="1"/>
</dbReference>
<reference evidence="3 4" key="1">
    <citation type="submission" date="2020-11" db="EMBL/GenBank/DDBJ databases">
        <title>Description of Pontivivens ytuae sp. nov. isolated from deep sea sediment of Mariana Trench.</title>
        <authorList>
            <person name="Wang Z."/>
            <person name="Sun Q.-L."/>
            <person name="Xu X.-D."/>
            <person name="Tang Y.-Z."/>
            <person name="Zhang J."/>
        </authorList>
    </citation>
    <scope>NUCLEOTIDE SEQUENCE [LARGE SCALE GENOMIC DNA]</scope>
    <source>
        <strain evidence="3 4">MT2928</strain>
    </source>
</reference>
<dbReference type="AlphaFoldDB" id="A0A7S9LNG6"/>
<evidence type="ECO:0000313" key="4">
    <source>
        <dbReference type="Proteomes" id="UP000594800"/>
    </source>
</evidence>
<dbReference type="EMBL" id="CP064942">
    <property type="protein sequence ID" value="QPH52254.1"/>
    <property type="molecule type" value="Genomic_DNA"/>
</dbReference>
<name>A0A7S9LNG6_9RHOB</name>
<protein>
    <submittedName>
        <fullName evidence="3">Aminotransferase class V-fold PLP-dependent enzyme</fullName>
    </submittedName>
</protein>
<keyword evidence="3" id="KW-0032">Aminotransferase</keyword>
<dbReference type="PANTHER" id="PTHR43586">
    <property type="entry name" value="CYSTEINE DESULFURASE"/>
    <property type="match status" value="1"/>
</dbReference>
<dbReference type="InterPro" id="IPR015424">
    <property type="entry name" value="PyrdxlP-dep_Trfase"/>
</dbReference>
<organism evidence="3 4">
    <name type="scientific">Pontivivens ytuae</name>
    <dbReference type="NCBI Taxonomy" id="2789856"/>
    <lineage>
        <taxon>Bacteria</taxon>
        <taxon>Pseudomonadati</taxon>
        <taxon>Pseudomonadota</taxon>
        <taxon>Alphaproteobacteria</taxon>
        <taxon>Rhodobacterales</taxon>
        <taxon>Paracoccaceae</taxon>
        <taxon>Pontivivens</taxon>
    </lineage>
</organism>
<dbReference type="Gene3D" id="3.90.1150.10">
    <property type="entry name" value="Aspartate Aminotransferase, domain 1"/>
    <property type="match status" value="1"/>
</dbReference>